<dbReference type="STRING" id="313596.RB2501_13934"/>
<dbReference type="KEGG" id="rbi:RB2501_13934"/>
<proteinExistence type="predicted"/>
<dbReference type="RefSeq" id="WP_015754750.1">
    <property type="nucleotide sequence ID" value="NC_013222.1"/>
</dbReference>
<dbReference type="OrthoDB" id="1367698at2"/>
<reference evidence="1 2" key="1">
    <citation type="journal article" date="2009" name="J. Bacteriol.">
        <title>Complete genome sequence of Robiginitalea biformata HTCC2501.</title>
        <authorList>
            <person name="Oh H.M."/>
            <person name="Giovannoni S.J."/>
            <person name="Lee K."/>
            <person name="Ferriera S."/>
            <person name="Johnson J."/>
            <person name="Cho J.C."/>
        </authorList>
    </citation>
    <scope>NUCLEOTIDE SEQUENCE [LARGE SCALE GENOMIC DNA]</scope>
    <source>
        <strain evidence="2">ATCC BAA-864 / HTCC2501 / KCTC 12146</strain>
    </source>
</reference>
<dbReference type="HOGENOM" id="CLU_2083091_0_0_10"/>
<gene>
    <name evidence="1" type="ordered locus">RB2501_13934</name>
</gene>
<dbReference type="EMBL" id="CP001712">
    <property type="protein sequence ID" value="EAR15433.1"/>
    <property type="molecule type" value="Genomic_DNA"/>
</dbReference>
<evidence type="ECO:0000313" key="2">
    <source>
        <dbReference type="Proteomes" id="UP000009049"/>
    </source>
</evidence>
<dbReference type="Proteomes" id="UP000009049">
    <property type="component" value="Chromosome"/>
</dbReference>
<keyword evidence="2" id="KW-1185">Reference proteome</keyword>
<evidence type="ECO:0000313" key="1">
    <source>
        <dbReference type="EMBL" id="EAR15433.1"/>
    </source>
</evidence>
<organism evidence="1 2">
    <name type="scientific">Robiginitalea biformata (strain ATCC BAA-864 / DSM 15991 / KCTC 12146 / HTCC2501)</name>
    <dbReference type="NCBI Taxonomy" id="313596"/>
    <lineage>
        <taxon>Bacteria</taxon>
        <taxon>Pseudomonadati</taxon>
        <taxon>Bacteroidota</taxon>
        <taxon>Flavobacteriia</taxon>
        <taxon>Flavobacteriales</taxon>
        <taxon>Flavobacteriaceae</taxon>
        <taxon>Robiginitalea</taxon>
    </lineage>
</organism>
<protein>
    <submittedName>
        <fullName evidence="1">Uncharacterized protein</fullName>
    </submittedName>
</protein>
<sequence length="117" mass="12465">MEVSDLEEEIVDLTIIAGQSITEESIKLPAGKCVGMGVISAGADPTQIVNLSVLDGGSEVVKASDYRFSVRTNGGPWLGTLRNRSFDCNRNVTVRLASAANLAADLTIQVLFVILRD</sequence>
<dbReference type="AlphaFoldDB" id="A4CKN4"/>
<name>A4CKN4_ROBBH</name>
<accession>A4CKN4</accession>